<dbReference type="Proteomes" id="UP000741863">
    <property type="component" value="Unassembled WGS sequence"/>
</dbReference>
<evidence type="ECO:0000313" key="6">
    <source>
        <dbReference type="EMBL" id="MBM7633911.1"/>
    </source>
</evidence>
<dbReference type="InterPro" id="IPR000551">
    <property type="entry name" value="MerR-type_HTH_dom"/>
</dbReference>
<dbReference type="GO" id="GO:0003677">
    <property type="term" value="F:DNA binding"/>
    <property type="evidence" value="ECO:0007669"/>
    <property type="project" value="UniProtKB-KW"/>
</dbReference>
<dbReference type="SMART" id="SM00422">
    <property type="entry name" value="HTH_MERR"/>
    <property type="match status" value="1"/>
</dbReference>
<dbReference type="PANTHER" id="PTHR30204">
    <property type="entry name" value="REDOX-CYCLING DRUG-SENSING TRANSCRIPTIONAL ACTIVATOR SOXR"/>
    <property type="match status" value="1"/>
</dbReference>
<dbReference type="Gene3D" id="1.10.1660.10">
    <property type="match status" value="1"/>
</dbReference>
<proteinExistence type="predicted"/>
<keyword evidence="3 6" id="KW-0238">DNA-binding</keyword>
<feature type="domain" description="HTH merR-type" evidence="5">
    <location>
        <begin position="8"/>
        <end position="76"/>
    </location>
</feature>
<evidence type="ECO:0000256" key="2">
    <source>
        <dbReference type="ARBA" id="ARBA00023015"/>
    </source>
</evidence>
<keyword evidence="2" id="KW-0805">Transcription regulation</keyword>
<dbReference type="InterPro" id="IPR047057">
    <property type="entry name" value="MerR_fam"/>
</dbReference>
<sequence>MNYKKKKVITIGVVCELTGLSERQVRYYEERQLVFPERSKGGTRKYSFLDIERLMEIAEKMADGMQTFEIKRMDKQRNATLREKMLKGQINAQFGQRATKRP</sequence>
<dbReference type="PANTHER" id="PTHR30204:SF65">
    <property type="entry name" value="HTH-TYPE TRANSCRIPTIONAL REGULATOR TNRA"/>
    <property type="match status" value="1"/>
</dbReference>
<keyword evidence="1" id="KW-0678">Repressor</keyword>
<dbReference type="InterPro" id="IPR009061">
    <property type="entry name" value="DNA-bd_dom_put_sf"/>
</dbReference>
<gene>
    <name evidence="6" type="ORF">JOD17_003007</name>
</gene>
<evidence type="ECO:0000256" key="1">
    <source>
        <dbReference type="ARBA" id="ARBA00022491"/>
    </source>
</evidence>
<evidence type="ECO:0000256" key="4">
    <source>
        <dbReference type="ARBA" id="ARBA00023163"/>
    </source>
</evidence>
<dbReference type="RefSeq" id="WP_204698639.1">
    <property type="nucleotide sequence ID" value="NZ_JAFBEC010000008.1"/>
</dbReference>
<evidence type="ECO:0000256" key="3">
    <source>
        <dbReference type="ARBA" id="ARBA00023125"/>
    </source>
</evidence>
<dbReference type="PROSITE" id="PS50937">
    <property type="entry name" value="HTH_MERR_2"/>
    <property type="match status" value="1"/>
</dbReference>
<keyword evidence="4" id="KW-0804">Transcription</keyword>
<keyword evidence="7" id="KW-1185">Reference proteome</keyword>
<name>A0ABS2PEY5_9BACL</name>
<protein>
    <submittedName>
        <fullName evidence="6">DNA-binding transcriptional MerR regulator</fullName>
    </submittedName>
</protein>
<dbReference type="Pfam" id="PF13411">
    <property type="entry name" value="MerR_1"/>
    <property type="match status" value="1"/>
</dbReference>
<organism evidence="6 7">
    <name type="scientific">Geomicrobium sediminis</name>
    <dbReference type="NCBI Taxonomy" id="1347788"/>
    <lineage>
        <taxon>Bacteria</taxon>
        <taxon>Bacillati</taxon>
        <taxon>Bacillota</taxon>
        <taxon>Bacilli</taxon>
        <taxon>Bacillales</taxon>
        <taxon>Geomicrobium</taxon>
    </lineage>
</organism>
<dbReference type="SUPFAM" id="SSF46955">
    <property type="entry name" value="Putative DNA-binding domain"/>
    <property type="match status" value="1"/>
</dbReference>
<dbReference type="EMBL" id="JAFBEC010000008">
    <property type="protein sequence ID" value="MBM7633911.1"/>
    <property type="molecule type" value="Genomic_DNA"/>
</dbReference>
<evidence type="ECO:0000259" key="5">
    <source>
        <dbReference type="PROSITE" id="PS50937"/>
    </source>
</evidence>
<evidence type="ECO:0000313" key="7">
    <source>
        <dbReference type="Proteomes" id="UP000741863"/>
    </source>
</evidence>
<reference evidence="6 7" key="1">
    <citation type="submission" date="2021-01" db="EMBL/GenBank/DDBJ databases">
        <title>Genomic Encyclopedia of Type Strains, Phase IV (KMG-IV): sequencing the most valuable type-strain genomes for metagenomic binning, comparative biology and taxonomic classification.</title>
        <authorList>
            <person name="Goeker M."/>
        </authorList>
    </citation>
    <scope>NUCLEOTIDE SEQUENCE [LARGE SCALE GENOMIC DNA]</scope>
    <source>
        <strain evidence="6 7">DSM 25540</strain>
    </source>
</reference>
<accession>A0ABS2PEY5</accession>
<comment type="caution">
    <text evidence="6">The sequence shown here is derived from an EMBL/GenBank/DDBJ whole genome shotgun (WGS) entry which is preliminary data.</text>
</comment>